<keyword evidence="2" id="KW-0813">Transport</keyword>
<evidence type="ECO:0000256" key="5">
    <source>
        <dbReference type="SAM" id="SignalP"/>
    </source>
</evidence>
<dbReference type="InterPro" id="IPR006059">
    <property type="entry name" value="SBP"/>
</dbReference>
<keyword evidence="3 5" id="KW-0732">Signal</keyword>
<dbReference type="SUPFAM" id="SSF53850">
    <property type="entry name" value="Periplasmic binding protein-like II"/>
    <property type="match status" value="1"/>
</dbReference>
<gene>
    <name evidence="6" type="ORF">K040078D81_06570</name>
</gene>
<dbReference type="EMBL" id="BAABYW010000001">
    <property type="protein sequence ID" value="GAA6406540.1"/>
    <property type="molecule type" value="Genomic_DNA"/>
</dbReference>
<evidence type="ECO:0000313" key="7">
    <source>
        <dbReference type="Proteomes" id="UP001600943"/>
    </source>
</evidence>
<dbReference type="Proteomes" id="UP001600943">
    <property type="component" value="Unassembled WGS sequence"/>
</dbReference>
<proteinExistence type="inferred from homology"/>
<evidence type="ECO:0000256" key="2">
    <source>
        <dbReference type="ARBA" id="ARBA00022448"/>
    </source>
</evidence>
<feature type="chain" id="PRO_5045671704" evidence="5">
    <location>
        <begin position="27"/>
        <end position="454"/>
    </location>
</feature>
<keyword evidence="7" id="KW-1185">Reference proteome</keyword>
<sequence>MIKGKWGKTMRKKIGMFLSTVLLVTAVLTGCGSSGGTEEKEKNNEPDTDTNTEEQAEANPEDIVIWAFTEPHAEYFRWVTEEYKKEHQDVSFTIEVMDINALSDRLAVINASGGEGAPDLVDQEQGYFSRFMSEEQMCYYPLDEFIEKDKVTEKMVKNRLDLYAYDGHYYGLEHALCPVTMAYRADLFEEYNIKVPTTWEEYKAAAEEFAKHDIYISATKDMSLGGEMDEIALMLRGAGLDYVDKNGELDITEEFKNIVMDYVNMQQKGMMYAWETQEEVWPVVAEDKVATYFAADWAAGWLRDNVPEQSGKWQMAALPKLTESAAPVSVRGGTGLCMTKYTGKDKEQLWDFMKFAQLDKDNCVKKYEMIALYPPVYEAMPECNSPVAYYNDQNLGELYESLADEIPIQYQADWRNTFMETFNSNAYDLVEGNISMDEMGDILTEAVEEYNQTK</sequence>
<evidence type="ECO:0000256" key="3">
    <source>
        <dbReference type="ARBA" id="ARBA00022729"/>
    </source>
</evidence>
<organism evidence="6 7">
    <name type="scientific">Blautia hominis</name>
    <dbReference type="NCBI Taxonomy" id="2025493"/>
    <lineage>
        <taxon>Bacteria</taxon>
        <taxon>Bacillati</taxon>
        <taxon>Bacillota</taxon>
        <taxon>Clostridia</taxon>
        <taxon>Lachnospirales</taxon>
        <taxon>Lachnospiraceae</taxon>
        <taxon>Blautia</taxon>
    </lineage>
</organism>
<protein>
    <submittedName>
        <fullName evidence="6">Sugar ABC transporter substrate-binding protein</fullName>
    </submittedName>
</protein>
<name>A0ABQ0B502_9FIRM</name>
<reference evidence="6 7" key="1">
    <citation type="submission" date="2024-04" db="EMBL/GenBank/DDBJ databases">
        <title>Defined microbial consortia suppress multidrug-resistant proinflammatory Enterobacteriaceae via ecological control.</title>
        <authorList>
            <person name="Furuichi M."/>
            <person name="Kawaguchi T."/>
            <person name="Pust M."/>
            <person name="Yasuma K."/>
            <person name="Plichta D."/>
            <person name="Hasegawa N."/>
            <person name="Ohya T."/>
            <person name="Bhattarai S."/>
            <person name="Sasajima S."/>
            <person name="Aoto Y."/>
            <person name="Tuganbaev T."/>
            <person name="Yaginuma M."/>
            <person name="Ueda M."/>
            <person name="Okahashi N."/>
            <person name="Amafuji K."/>
            <person name="Kiridooshi Y."/>
            <person name="Sugita K."/>
            <person name="Strazar M."/>
            <person name="Skelly A."/>
            <person name="Suda W."/>
            <person name="Hattori M."/>
            <person name="Nakamoto N."/>
            <person name="Caballero S."/>
            <person name="Norman J."/>
            <person name="Olle B."/>
            <person name="Tanoue T."/>
            <person name="Arita M."/>
            <person name="Bucci V."/>
            <person name="Atarashi K."/>
            <person name="Xavier R."/>
            <person name="Honda K."/>
        </authorList>
    </citation>
    <scope>NUCLEOTIDE SEQUENCE [LARGE SCALE GENOMIC DNA]</scope>
    <source>
        <strain evidence="7">k04-0078-D8-1</strain>
    </source>
</reference>
<evidence type="ECO:0000256" key="4">
    <source>
        <dbReference type="SAM" id="MobiDB-lite"/>
    </source>
</evidence>
<dbReference type="PROSITE" id="PS51257">
    <property type="entry name" value="PROKAR_LIPOPROTEIN"/>
    <property type="match status" value="1"/>
</dbReference>
<evidence type="ECO:0000313" key="6">
    <source>
        <dbReference type="EMBL" id="GAA6406540.1"/>
    </source>
</evidence>
<dbReference type="InterPro" id="IPR050490">
    <property type="entry name" value="Bact_solute-bd_prot1"/>
</dbReference>
<evidence type="ECO:0000256" key="1">
    <source>
        <dbReference type="ARBA" id="ARBA00008520"/>
    </source>
</evidence>
<accession>A0ABQ0B502</accession>
<feature type="signal peptide" evidence="5">
    <location>
        <begin position="1"/>
        <end position="26"/>
    </location>
</feature>
<dbReference type="PANTHER" id="PTHR43649:SF34">
    <property type="entry name" value="ABC TRANSPORTER PERIPLASMIC-BINDING PROTEIN YCJN-RELATED"/>
    <property type="match status" value="1"/>
</dbReference>
<feature type="region of interest" description="Disordered" evidence="4">
    <location>
        <begin position="33"/>
        <end position="59"/>
    </location>
</feature>
<comment type="caution">
    <text evidence="6">The sequence shown here is derived from an EMBL/GenBank/DDBJ whole genome shotgun (WGS) entry which is preliminary data.</text>
</comment>
<dbReference type="Gene3D" id="3.40.190.10">
    <property type="entry name" value="Periplasmic binding protein-like II"/>
    <property type="match status" value="1"/>
</dbReference>
<feature type="compositionally biased region" description="Acidic residues" evidence="4">
    <location>
        <begin position="46"/>
        <end position="59"/>
    </location>
</feature>
<dbReference type="PANTHER" id="PTHR43649">
    <property type="entry name" value="ARABINOSE-BINDING PROTEIN-RELATED"/>
    <property type="match status" value="1"/>
</dbReference>
<dbReference type="Pfam" id="PF01547">
    <property type="entry name" value="SBP_bac_1"/>
    <property type="match status" value="1"/>
</dbReference>
<comment type="similarity">
    <text evidence="1">Belongs to the bacterial solute-binding protein 1 family.</text>
</comment>